<name>A0ACC1TE47_9APHY</name>
<protein>
    <submittedName>
        <fullName evidence="1">Uncharacterized protein</fullName>
    </submittedName>
</protein>
<gene>
    <name evidence="1" type="ORF">NM688_g563</name>
</gene>
<comment type="caution">
    <text evidence="1">The sequence shown here is derived from an EMBL/GenBank/DDBJ whole genome shotgun (WGS) entry which is preliminary data.</text>
</comment>
<sequence>MTTSTTATPSQNGDSHSGPHIYHHHNPVDEVIVTEKLEVSRIRGSDRRMVNQYEFEKCLGKGQHGQVWVARDTLTSQVVAIKMLKRKDKKAEKLSALRKRNIPSQPHVPLVDKMSTTEMKILKEIAIMKKLRHPHVVRLLEVMDDHLLKEIYLVMEYCAGGEIKWRTKNNEPILRVSQTRRIIRDVILGLEYLHFQGIIHRDIKPANLFWSEDRRIVKIGDFGVSHFSQAQRAAVSGNEKEEEDPILLDESDLSRFAGTPMFLAPEVVADTYSDPSTLSTSTSDTPNESGKSTPKLRPPITKAIDIWALGVTIYCLLFGSLPFNGDSEFAIYRSIREDDWDVPETMGVDHIPTGGRHQAKPKKGRETEGFLLMSLLEGLLQKDPSKRLTLDGAKKHPWILKDMSHPDIWLRTTQMAGSIAATDAEASSALSFVRFKWTLDLARGISGFFRSVRPQRSLRPAEKPEKSRAKGKERQRDDLGTRSMPSVLTRQKSITIGVHEREKQKRRGVLRSSANQSAQDVRQHRAHDNRAGWRHSSHHAKNSEPLPSGSGLRVEGSGPKPRRSSAPGPANLDTLNIPSTSRIASPRPTHASSRQPNRSPHITTPIITTPSATTPSITTPSPLSSDTEDRGRNRFSLSASAMYRWVTGRSGAPSPQEMSSSALASGAVSPATAPSIIQDDRRLRTSRDLALRRSEDALHQASSRKSSSSSGPLTLAMRAASWGEVGVYRPSEDIQSIHSGEPNDETLDDETRFVGAGGYAQSPVPSLPSGVLSTVSSAASIGQPAFNAAQALLHRGGDGPPTIDLTSRPRSHATSPLGMGAPCRIGRQTIKGAGGGS</sequence>
<evidence type="ECO:0000313" key="2">
    <source>
        <dbReference type="Proteomes" id="UP001148662"/>
    </source>
</evidence>
<evidence type="ECO:0000313" key="1">
    <source>
        <dbReference type="EMBL" id="KAJ3559078.1"/>
    </source>
</evidence>
<organism evidence="1 2">
    <name type="scientific">Phlebia brevispora</name>
    <dbReference type="NCBI Taxonomy" id="194682"/>
    <lineage>
        <taxon>Eukaryota</taxon>
        <taxon>Fungi</taxon>
        <taxon>Dikarya</taxon>
        <taxon>Basidiomycota</taxon>
        <taxon>Agaricomycotina</taxon>
        <taxon>Agaricomycetes</taxon>
        <taxon>Polyporales</taxon>
        <taxon>Meruliaceae</taxon>
        <taxon>Phlebia</taxon>
    </lineage>
</organism>
<dbReference type="EMBL" id="JANHOG010000047">
    <property type="protein sequence ID" value="KAJ3559078.1"/>
    <property type="molecule type" value="Genomic_DNA"/>
</dbReference>
<accession>A0ACC1TE47</accession>
<dbReference type="Proteomes" id="UP001148662">
    <property type="component" value="Unassembled WGS sequence"/>
</dbReference>
<proteinExistence type="predicted"/>
<reference evidence="1" key="1">
    <citation type="submission" date="2022-07" db="EMBL/GenBank/DDBJ databases">
        <title>Genome Sequence of Phlebia brevispora.</title>
        <authorList>
            <person name="Buettner E."/>
        </authorList>
    </citation>
    <scope>NUCLEOTIDE SEQUENCE</scope>
    <source>
        <strain evidence="1">MPL23</strain>
    </source>
</reference>
<keyword evidence="2" id="KW-1185">Reference proteome</keyword>